<dbReference type="OrthoDB" id="312152at2759"/>
<evidence type="ECO:0000313" key="1">
    <source>
        <dbReference type="EMBL" id="CAD8130131.1"/>
    </source>
</evidence>
<evidence type="ECO:0000313" key="2">
    <source>
        <dbReference type="Proteomes" id="UP000692954"/>
    </source>
</evidence>
<organism evidence="1 2">
    <name type="scientific">Paramecium sonneborni</name>
    <dbReference type="NCBI Taxonomy" id="65129"/>
    <lineage>
        <taxon>Eukaryota</taxon>
        <taxon>Sar</taxon>
        <taxon>Alveolata</taxon>
        <taxon>Ciliophora</taxon>
        <taxon>Intramacronucleata</taxon>
        <taxon>Oligohymenophorea</taxon>
        <taxon>Peniculida</taxon>
        <taxon>Parameciidae</taxon>
        <taxon>Paramecium</taxon>
    </lineage>
</organism>
<sequence>MIQSFHTNNLRTKCQRAPSNLKVFTRVNRTCSIDQTYTYCSQISMKINLTKNRRSYSCSTYDKDSQYGQNSKTKKSGMEEFFNKEKNSLNSSHKGSVSNLKINQKNEGILIYSTEKHQVDFQKFIQNFQLDILQLEALYYWLSSFGFQRSAPLQIPPNFCYYIYQLILYRKERKNILAQYVDIYYQDEYIKSFTKKQSKYLKDKLRKQSITQVLLDDIINEQHSNYFLIFDHFRENNILNQLNLDYEILLDDFFKYFQLSNLQKDKIEQSVKEDYVLRKNNIAFGNIRFVFKQKDEQLIDFKYPIGRFENRQFCDYAQFQDEFAQLLQNKDSFQKFIKSYSEPHGERTMILFLLADIFLNISIIKNLNQDLEIQKKIVVIESLSKIYLEITTENRVCSQCVSMFYSIPVECICKQFQQSCGYNVDEKFQFIIISQFLLEPQIEKLGEQYHRIWKRQLQTQEIQQQQINQPKISNEKLQENIEAPQQEETPIELLGQQNLNKLKEQEFFICYEEQQPTGLVSLLLLYERYCKQNYVQFKGKIDQIKITNTFFLSIGKQESSQQSSHPSQQIQAQEFIPKAQKQYENRLYLDLICYQDQFVNVINTLSNIQQEQQLLVQKVQKTFKTQENLFLETRSEFYALIIKKFTSDFSKLNTKQFSLSAILNLYLEIGSLQAYKGAHTDFIDQFKKELQLKSIIDCGNFNMKLFLQDYQFLTEKITPSLQEEIEKKKKSNKELINFCQVKIYGLEESGEFLRIAIIKKSDECNSLLLSIYESIESIVKKFKNIIIVILSIDVINQQCKETINNKILSLYPFIIELKYFSIKQKLDKQMIQQDSSQISEKEWDFLDIEFFKQRYSKQNEDLFLTYEELSDNIDEQLFSFKCQIHNQKLDQ</sequence>
<dbReference type="Proteomes" id="UP000692954">
    <property type="component" value="Unassembled WGS sequence"/>
</dbReference>
<proteinExistence type="predicted"/>
<dbReference type="AlphaFoldDB" id="A0A8S1RN95"/>
<keyword evidence="2" id="KW-1185">Reference proteome</keyword>
<accession>A0A8S1RN95</accession>
<protein>
    <submittedName>
        <fullName evidence="1">Uncharacterized protein</fullName>
    </submittedName>
</protein>
<dbReference type="EMBL" id="CAJJDN010000264">
    <property type="protein sequence ID" value="CAD8130131.1"/>
    <property type="molecule type" value="Genomic_DNA"/>
</dbReference>
<gene>
    <name evidence="1" type="ORF">PSON_ATCC_30995.1.T2640018</name>
</gene>
<reference evidence="1" key="1">
    <citation type="submission" date="2021-01" db="EMBL/GenBank/DDBJ databases">
        <authorList>
            <consortium name="Genoscope - CEA"/>
            <person name="William W."/>
        </authorList>
    </citation>
    <scope>NUCLEOTIDE SEQUENCE</scope>
</reference>
<name>A0A8S1RN95_9CILI</name>
<comment type="caution">
    <text evidence="1">The sequence shown here is derived from an EMBL/GenBank/DDBJ whole genome shotgun (WGS) entry which is preliminary data.</text>
</comment>